<feature type="domain" description="Transglycosylase SLT" evidence="2">
    <location>
        <begin position="77"/>
        <end position="187"/>
    </location>
</feature>
<dbReference type="RefSeq" id="WP_220808238.1">
    <property type="nucleotide sequence ID" value="NZ_BPMK01000008.1"/>
</dbReference>
<name>A0ABQ4Q4G2_9BURK</name>
<feature type="compositionally biased region" description="Gly residues" evidence="1">
    <location>
        <begin position="43"/>
        <end position="56"/>
    </location>
</feature>
<dbReference type="SUPFAM" id="SSF53955">
    <property type="entry name" value="Lysozyme-like"/>
    <property type="match status" value="1"/>
</dbReference>
<protein>
    <recommendedName>
        <fullName evidence="2">Transglycosylase SLT domain-containing protein</fullName>
    </recommendedName>
</protein>
<evidence type="ECO:0000313" key="4">
    <source>
        <dbReference type="Proteomes" id="UP000887222"/>
    </source>
</evidence>
<feature type="region of interest" description="Disordered" evidence="1">
    <location>
        <begin position="1"/>
        <end position="65"/>
    </location>
</feature>
<dbReference type="Pfam" id="PF01464">
    <property type="entry name" value="SLT"/>
    <property type="match status" value="1"/>
</dbReference>
<dbReference type="EMBL" id="BPMK01000008">
    <property type="protein sequence ID" value="GIZ52073.1"/>
    <property type="molecule type" value="Genomic_DNA"/>
</dbReference>
<gene>
    <name evidence="3" type="ORF">NCCP691_20870</name>
</gene>
<evidence type="ECO:0000259" key="2">
    <source>
        <dbReference type="Pfam" id="PF01464"/>
    </source>
</evidence>
<dbReference type="InterPro" id="IPR008258">
    <property type="entry name" value="Transglycosylase_SLT_dom_1"/>
</dbReference>
<reference evidence="3 4" key="1">
    <citation type="journal article" date="2022" name="Int. J. Syst. Evol. Microbiol.">
        <title>Noviherbaspirillum aridicola sp. nov., isolated from an arid soil in Pakistan.</title>
        <authorList>
            <person name="Khan I.U."/>
            <person name="Saqib M."/>
            <person name="Amin A."/>
            <person name="Hussain F."/>
            <person name="Li L."/>
            <person name="Liu Y.H."/>
            <person name="Fang B.Z."/>
            <person name="Ahmed I."/>
            <person name="Li W.J."/>
        </authorList>
    </citation>
    <scope>NUCLEOTIDE SEQUENCE [LARGE SCALE GENOMIC DNA]</scope>
    <source>
        <strain evidence="3 4">NCCP-691</strain>
    </source>
</reference>
<evidence type="ECO:0000256" key="1">
    <source>
        <dbReference type="SAM" id="MobiDB-lite"/>
    </source>
</evidence>
<comment type="caution">
    <text evidence="3">The sequence shown here is derived from an EMBL/GenBank/DDBJ whole genome shotgun (WGS) entry which is preliminary data.</text>
</comment>
<dbReference type="Proteomes" id="UP000887222">
    <property type="component" value="Unassembled WGS sequence"/>
</dbReference>
<dbReference type="Gene3D" id="1.10.530.10">
    <property type="match status" value="1"/>
</dbReference>
<sequence>MSCRVGSSGGTEHTYHSHGGGKPQTGNSPGATTDEWDIDGGSRDGGGAVSGSGTPDGSGFNAGPNGGLTPWKKGIDDAAYISGIDPNLIGGQVWAESRGRPNTVTTNIDGTSDVGLMQISQERWLNDIVPNLTPEQRQRIKERTGKDATELNMNDPEENLIGGALELQNWIRQKGSVEEALRFYVSGGVPGVGSPTYVSDVLNFQSILSRGGSLPP</sequence>
<organism evidence="3 4">
    <name type="scientific">Noviherbaspirillum aridicola</name>
    <dbReference type="NCBI Taxonomy" id="2849687"/>
    <lineage>
        <taxon>Bacteria</taxon>
        <taxon>Pseudomonadati</taxon>
        <taxon>Pseudomonadota</taxon>
        <taxon>Betaproteobacteria</taxon>
        <taxon>Burkholderiales</taxon>
        <taxon>Oxalobacteraceae</taxon>
        <taxon>Noviherbaspirillum</taxon>
    </lineage>
</organism>
<keyword evidence="4" id="KW-1185">Reference proteome</keyword>
<dbReference type="InterPro" id="IPR023346">
    <property type="entry name" value="Lysozyme-like_dom_sf"/>
</dbReference>
<accession>A0ABQ4Q4G2</accession>
<proteinExistence type="predicted"/>
<evidence type="ECO:0000313" key="3">
    <source>
        <dbReference type="EMBL" id="GIZ52073.1"/>
    </source>
</evidence>